<name>A0A174JYY6_9FIRM</name>
<dbReference type="AlphaFoldDB" id="A0A174JYY6"/>
<evidence type="ECO:0000256" key="1">
    <source>
        <dbReference type="ARBA" id="ARBA00004141"/>
    </source>
</evidence>
<evidence type="ECO:0000313" key="6">
    <source>
        <dbReference type="Proteomes" id="UP000095727"/>
    </source>
</evidence>
<evidence type="ECO:0000313" key="5">
    <source>
        <dbReference type="EMBL" id="CUM93199.1"/>
    </source>
</evidence>
<dbReference type="EMBL" id="CYXR01000010">
    <property type="protein sequence ID" value="CUM93199.1"/>
    <property type="molecule type" value="Genomic_DNA"/>
</dbReference>
<dbReference type="Proteomes" id="UP000095727">
    <property type="component" value="Unassembled WGS sequence"/>
</dbReference>
<evidence type="ECO:0000256" key="3">
    <source>
        <dbReference type="ARBA" id="ARBA00022989"/>
    </source>
</evidence>
<keyword evidence="3" id="KW-1133">Transmembrane helix</keyword>
<dbReference type="RefSeq" id="WP_172676475.1">
    <property type="nucleotide sequence ID" value="NZ_CYXR01000010.1"/>
</dbReference>
<reference evidence="5 6" key="1">
    <citation type="submission" date="2015-09" db="EMBL/GenBank/DDBJ databases">
        <authorList>
            <consortium name="Pathogen Informatics"/>
        </authorList>
    </citation>
    <scope>NUCLEOTIDE SEQUENCE [LARGE SCALE GENOMIC DNA]</scope>
    <source>
        <strain evidence="5 6">2789STDY5834962</strain>
    </source>
</reference>
<dbReference type="GO" id="GO:0016020">
    <property type="term" value="C:membrane"/>
    <property type="evidence" value="ECO:0007669"/>
    <property type="project" value="UniProtKB-SubCell"/>
</dbReference>
<keyword evidence="4" id="KW-0472">Membrane</keyword>
<dbReference type="SUPFAM" id="SSF144091">
    <property type="entry name" value="Rhomboid-like"/>
    <property type="match status" value="1"/>
</dbReference>
<evidence type="ECO:0008006" key="7">
    <source>
        <dbReference type="Google" id="ProtNLM"/>
    </source>
</evidence>
<gene>
    <name evidence="5" type="ORF">ERS852574_01648</name>
</gene>
<keyword evidence="2" id="KW-0812">Transmembrane</keyword>
<dbReference type="InterPro" id="IPR035952">
    <property type="entry name" value="Rhomboid-like_sf"/>
</dbReference>
<protein>
    <recommendedName>
        <fullName evidence="7">Rhomboid family intramembrane serine protease</fullName>
    </recommendedName>
</protein>
<comment type="subcellular location">
    <subcellularLocation>
        <location evidence="1">Membrane</location>
        <topology evidence="1">Multi-pass membrane protein</topology>
    </subcellularLocation>
</comment>
<accession>A0A174JYY6</accession>
<evidence type="ECO:0000256" key="2">
    <source>
        <dbReference type="ARBA" id="ARBA00022692"/>
    </source>
</evidence>
<organism evidence="5 6">
    <name type="scientific">Coprococcus comes</name>
    <dbReference type="NCBI Taxonomy" id="410072"/>
    <lineage>
        <taxon>Bacteria</taxon>
        <taxon>Bacillati</taxon>
        <taxon>Bacillota</taxon>
        <taxon>Clostridia</taxon>
        <taxon>Lachnospirales</taxon>
        <taxon>Lachnospiraceae</taxon>
        <taxon>Coprococcus</taxon>
    </lineage>
</organism>
<sequence length="277" mass="31912">MKNWLDKMERRFGRYAIRNLTMYLLAGYAIGYLLSFTMPQLLTYFTLEPALILKGQVWRLLSWVIIPPNDNIIFVIFMMLLYYSLGNTLESYWGAFRYNVYIFSGILFTVIGAFIVNGLIGGITGFGSLYSTYYINMSIFLACASIMPDYQLLLYGIIPIKMKWLAVLDVVLLAVDAVQGGLIIRIVIIASLLNFIIFFFCNRNLRGHSPKQAARRKKFQKQISRPQNQYAGGAKHRCAVCGRTELDNPTLEFRYCSKCNGNYEYCQDHLFTHEHVK</sequence>
<proteinExistence type="predicted"/>
<evidence type="ECO:0000256" key="4">
    <source>
        <dbReference type="ARBA" id="ARBA00023136"/>
    </source>
</evidence>